<proteinExistence type="predicted"/>
<dbReference type="EMBL" id="LAZR01008807">
    <property type="protein sequence ID" value="KKM76458.1"/>
    <property type="molecule type" value="Genomic_DNA"/>
</dbReference>
<gene>
    <name evidence="1" type="ORF">LCGC14_1379990</name>
</gene>
<sequence>MNEELRELAKLRNLVDLTKVTIEAQQDVVNLLPAQQKLVELQKKLGTHQAEVKTKENAYREECVKQYEKDGTKVFAGGKIKMFDKITYDDDDAKAYAIEKGLPNLLNLNANNVKGYIKSAAPEEFGKIVKEPRLSLASDLSDFLAQE</sequence>
<protein>
    <submittedName>
        <fullName evidence="1">Uncharacterized protein</fullName>
    </submittedName>
</protein>
<dbReference type="AlphaFoldDB" id="A0A0F9K3D1"/>
<accession>A0A0F9K3D1</accession>
<name>A0A0F9K3D1_9ZZZZ</name>
<comment type="caution">
    <text evidence="1">The sequence shown here is derived from an EMBL/GenBank/DDBJ whole genome shotgun (WGS) entry which is preliminary data.</text>
</comment>
<organism evidence="1">
    <name type="scientific">marine sediment metagenome</name>
    <dbReference type="NCBI Taxonomy" id="412755"/>
    <lineage>
        <taxon>unclassified sequences</taxon>
        <taxon>metagenomes</taxon>
        <taxon>ecological metagenomes</taxon>
    </lineage>
</organism>
<evidence type="ECO:0000313" key="1">
    <source>
        <dbReference type="EMBL" id="KKM76458.1"/>
    </source>
</evidence>
<reference evidence="1" key="1">
    <citation type="journal article" date="2015" name="Nature">
        <title>Complex archaea that bridge the gap between prokaryotes and eukaryotes.</title>
        <authorList>
            <person name="Spang A."/>
            <person name="Saw J.H."/>
            <person name="Jorgensen S.L."/>
            <person name="Zaremba-Niedzwiedzka K."/>
            <person name="Martijn J."/>
            <person name="Lind A.E."/>
            <person name="van Eijk R."/>
            <person name="Schleper C."/>
            <person name="Guy L."/>
            <person name="Ettema T.J."/>
        </authorList>
    </citation>
    <scope>NUCLEOTIDE SEQUENCE</scope>
</reference>